<dbReference type="Pfam" id="PF00528">
    <property type="entry name" value="BPD_transp_1"/>
    <property type="match status" value="1"/>
</dbReference>
<evidence type="ECO:0000256" key="6">
    <source>
        <dbReference type="ARBA" id="ARBA00023136"/>
    </source>
</evidence>
<dbReference type="CDD" id="cd06261">
    <property type="entry name" value="TM_PBP2"/>
    <property type="match status" value="1"/>
</dbReference>
<evidence type="ECO:0000256" key="2">
    <source>
        <dbReference type="ARBA" id="ARBA00022448"/>
    </source>
</evidence>
<comment type="subcellular location">
    <subcellularLocation>
        <location evidence="1 7">Cell membrane</location>
        <topology evidence="1 7">Multi-pass membrane protein</topology>
    </subcellularLocation>
</comment>
<comment type="caution">
    <text evidence="9">The sequence shown here is derived from an EMBL/GenBank/DDBJ whole genome shotgun (WGS) entry which is preliminary data.</text>
</comment>
<keyword evidence="2 7" id="KW-0813">Transport</keyword>
<keyword evidence="10" id="KW-1185">Reference proteome</keyword>
<feature type="domain" description="ABC transmembrane type-1" evidence="8">
    <location>
        <begin position="87"/>
        <end position="278"/>
    </location>
</feature>
<dbReference type="SUPFAM" id="SSF161098">
    <property type="entry name" value="MetI-like"/>
    <property type="match status" value="1"/>
</dbReference>
<feature type="transmembrane region" description="Helical" evidence="7">
    <location>
        <begin position="122"/>
        <end position="143"/>
    </location>
</feature>
<evidence type="ECO:0000313" key="9">
    <source>
        <dbReference type="EMBL" id="MDL2398183.1"/>
    </source>
</evidence>
<comment type="similarity">
    <text evidence="7">Belongs to the binding-protein-dependent transport system permease family.</text>
</comment>
<dbReference type="PANTHER" id="PTHR32243:SF18">
    <property type="entry name" value="INNER MEMBRANE ABC TRANSPORTER PERMEASE PROTEIN YCJP"/>
    <property type="match status" value="1"/>
</dbReference>
<feature type="transmembrane region" description="Helical" evidence="7">
    <location>
        <begin position="203"/>
        <end position="224"/>
    </location>
</feature>
<evidence type="ECO:0000256" key="4">
    <source>
        <dbReference type="ARBA" id="ARBA00022692"/>
    </source>
</evidence>
<keyword evidence="5 7" id="KW-1133">Transmembrane helix</keyword>
<keyword evidence="6 7" id="KW-0472">Membrane</keyword>
<evidence type="ECO:0000313" key="10">
    <source>
        <dbReference type="Proteomes" id="UP001172645"/>
    </source>
</evidence>
<keyword evidence="3" id="KW-1003">Cell membrane</keyword>
<evidence type="ECO:0000259" key="8">
    <source>
        <dbReference type="PROSITE" id="PS50928"/>
    </source>
</evidence>
<dbReference type="InterPro" id="IPR000515">
    <property type="entry name" value="MetI-like"/>
</dbReference>
<dbReference type="PROSITE" id="PS50928">
    <property type="entry name" value="ABC_TM1"/>
    <property type="match status" value="1"/>
</dbReference>
<protein>
    <submittedName>
        <fullName evidence="9">Carbohydrate ABC transporter permease</fullName>
    </submittedName>
</protein>
<dbReference type="InterPro" id="IPR035906">
    <property type="entry name" value="MetI-like_sf"/>
</dbReference>
<name>A0ABT7JSN2_9HYPH</name>
<feature type="transmembrane region" description="Helical" evidence="7">
    <location>
        <begin position="257"/>
        <end position="278"/>
    </location>
</feature>
<sequence>MLSRNTKRIGGKIGLTLAVVLLLIWSLGPIYWSIVTSLTPPTDLVSAKPHIWPAHLTFEHYAKLLGSSSVSQGNEVQSVWPQFSQALINSVITSVGATILTVVIAAFSAYAFVRLRFPGRDAIFVVVVATLAIPAYTVMIPLYRIMIAIKLVDTYLGVTLIYVSAFLPLALWLMRSVYQAMPLSLEEAAWLDGAGKVYTLVRIVMPLAAPGLIAAAIITFLNAWGQFLVPLVFSPTLATKPLTVLIPEFVSRNYVDYGLINAAGIVAIVPPVLVVLFLNRFLVSGLMAGATK</sequence>
<keyword evidence="4 7" id="KW-0812">Transmembrane</keyword>
<feature type="transmembrane region" description="Helical" evidence="7">
    <location>
        <begin position="86"/>
        <end position="110"/>
    </location>
</feature>
<evidence type="ECO:0000256" key="5">
    <source>
        <dbReference type="ARBA" id="ARBA00022989"/>
    </source>
</evidence>
<gene>
    <name evidence="9" type="ORF">PY649_04680</name>
</gene>
<dbReference type="InterPro" id="IPR050901">
    <property type="entry name" value="BP-dep_ABC_trans_perm"/>
</dbReference>
<dbReference type="Gene3D" id="1.10.3720.10">
    <property type="entry name" value="MetI-like"/>
    <property type="match status" value="1"/>
</dbReference>
<dbReference type="Proteomes" id="UP001172645">
    <property type="component" value="Unassembled WGS sequence"/>
</dbReference>
<reference evidence="9" key="1">
    <citation type="submission" date="2023-06" db="EMBL/GenBank/DDBJ databases">
        <title>Phylogenetic Diversity of Rhizobium strains.</title>
        <authorList>
            <person name="Moura F.T."/>
            <person name="Helene L.C.F."/>
            <person name="Hungria M."/>
        </authorList>
    </citation>
    <scope>NUCLEOTIDE SEQUENCE</scope>
    <source>
        <strain evidence="9">CCGE526</strain>
    </source>
</reference>
<evidence type="ECO:0000256" key="3">
    <source>
        <dbReference type="ARBA" id="ARBA00022475"/>
    </source>
</evidence>
<feature type="transmembrane region" description="Helical" evidence="7">
    <location>
        <begin position="12"/>
        <end position="34"/>
    </location>
</feature>
<accession>A0ABT7JSN2</accession>
<dbReference type="EMBL" id="JARFYM010000002">
    <property type="protein sequence ID" value="MDL2398183.1"/>
    <property type="molecule type" value="Genomic_DNA"/>
</dbReference>
<organism evidence="9 10">
    <name type="scientific">Rhizobium mayense</name>
    <dbReference type="NCBI Taxonomy" id="1312184"/>
    <lineage>
        <taxon>Bacteria</taxon>
        <taxon>Pseudomonadati</taxon>
        <taxon>Pseudomonadota</taxon>
        <taxon>Alphaproteobacteria</taxon>
        <taxon>Hyphomicrobiales</taxon>
        <taxon>Rhizobiaceae</taxon>
        <taxon>Rhizobium/Agrobacterium group</taxon>
        <taxon>Rhizobium</taxon>
    </lineage>
</organism>
<proteinExistence type="inferred from homology"/>
<evidence type="ECO:0000256" key="7">
    <source>
        <dbReference type="RuleBase" id="RU363032"/>
    </source>
</evidence>
<dbReference type="PANTHER" id="PTHR32243">
    <property type="entry name" value="MALTOSE TRANSPORT SYSTEM PERMEASE-RELATED"/>
    <property type="match status" value="1"/>
</dbReference>
<evidence type="ECO:0000256" key="1">
    <source>
        <dbReference type="ARBA" id="ARBA00004651"/>
    </source>
</evidence>
<feature type="transmembrane region" description="Helical" evidence="7">
    <location>
        <begin position="155"/>
        <end position="174"/>
    </location>
</feature>